<evidence type="ECO:0000256" key="1">
    <source>
        <dbReference type="ARBA" id="ARBA00001755"/>
    </source>
</evidence>
<keyword evidence="14" id="KW-1185">Reference proteome</keyword>
<dbReference type="SUPFAM" id="SSF54373">
    <property type="entry name" value="FAD-linked reductases, C-terminal domain"/>
    <property type="match status" value="1"/>
</dbReference>
<dbReference type="SUPFAM" id="SSF51905">
    <property type="entry name" value="FAD/NAD(P)-binding domain"/>
    <property type="match status" value="1"/>
</dbReference>
<evidence type="ECO:0000256" key="3">
    <source>
        <dbReference type="ARBA" id="ARBA00004744"/>
    </source>
</evidence>
<comment type="subcellular location">
    <subcellularLocation>
        <location evidence="11">Cytoplasm</location>
    </subcellularLocation>
</comment>
<dbReference type="InterPro" id="IPR002937">
    <property type="entry name" value="Amino_oxidase"/>
</dbReference>
<evidence type="ECO:0000256" key="9">
    <source>
        <dbReference type="ARBA" id="ARBA00023002"/>
    </source>
</evidence>
<dbReference type="Gene3D" id="3.50.50.60">
    <property type="entry name" value="FAD/NAD(P)-binding domain"/>
    <property type="match status" value="1"/>
</dbReference>
<name>A0ABU1IKS1_9BACL</name>
<evidence type="ECO:0000256" key="4">
    <source>
        <dbReference type="ARBA" id="ARBA00008310"/>
    </source>
</evidence>
<dbReference type="RefSeq" id="WP_309861721.1">
    <property type="nucleotide sequence ID" value="NZ_JAVDQG010000001.1"/>
</dbReference>
<comment type="similarity">
    <text evidence="4 11">Belongs to the protoporphyrinogen/coproporphyrinogen oxidase family. Coproporphyrinogen III oxidase subfamily.</text>
</comment>
<keyword evidence="7 11" id="KW-0285">Flavoprotein</keyword>
<keyword evidence="11" id="KW-0963">Cytoplasm</keyword>
<dbReference type="Proteomes" id="UP001185012">
    <property type="component" value="Unassembled WGS sequence"/>
</dbReference>
<dbReference type="Pfam" id="PF01593">
    <property type="entry name" value="Amino_oxidase"/>
    <property type="match status" value="1"/>
</dbReference>
<gene>
    <name evidence="13" type="ORF">JOE21_000398</name>
</gene>
<organism evidence="13 14">
    <name type="scientific">Desmospora profundinema</name>
    <dbReference type="NCBI Taxonomy" id="1571184"/>
    <lineage>
        <taxon>Bacteria</taxon>
        <taxon>Bacillati</taxon>
        <taxon>Bacillota</taxon>
        <taxon>Bacilli</taxon>
        <taxon>Bacillales</taxon>
        <taxon>Thermoactinomycetaceae</taxon>
        <taxon>Desmospora</taxon>
    </lineage>
</organism>
<evidence type="ECO:0000256" key="6">
    <source>
        <dbReference type="ARBA" id="ARBA00019046"/>
    </source>
</evidence>
<evidence type="ECO:0000256" key="2">
    <source>
        <dbReference type="ARBA" id="ARBA00001974"/>
    </source>
</evidence>
<comment type="function">
    <text evidence="11">Involved in coproporphyrin-dependent heme b biosynthesis. Catalyzes the oxidation of coproporphyrinogen III to coproporphyrin III.</text>
</comment>
<dbReference type="EC" id="1.3.3.15" evidence="5 11"/>
<sequence length="469" mass="51643">MSTPRIAILGGGITGLSAAFYLLREAGKQGIQPRITLLEADTRLGGKIQTERFDGFVMETGPDSFLERKASAKQLAVDLGLEDRLVRNRTGQAYILRRGELLPIPEGAVMGIPTRLSPFVTTPLFSPAAKLRAAGDLILPRRHRDGDISVGRFFRQRLGNEVVDQLIEPLLSGIYAGDIDQLSLMATFPQFAALEEKHRSLILGMKRTRPTRSDQKPQGMFLTLKDGLESLVDALAATLPQDSVRLSMRVERIEKNDGRYRLFTQTGETLEADAVLMTLPQSETDRLFSGLDVPKAGRTVPAASVATVILAYDADAARLEKDGTGFVVPRREPTTITACTWTHKKWPHTTPEGKALIRCYVGRSGDEAIVHESDEAIVSAVRRDLHSILGISETPLFTRVTRWKQAMPQYTPGHAEWVARLREKSRCHLPGIFWAGASFSGIGIPDCIDQGKQAAIEAIQYIHDSARKG</sequence>
<evidence type="ECO:0000256" key="11">
    <source>
        <dbReference type="RuleBase" id="RU364052"/>
    </source>
</evidence>
<evidence type="ECO:0000256" key="5">
    <source>
        <dbReference type="ARBA" id="ARBA00012402"/>
    </source>
</evidence>
<evidence type="ECO:0000256" key="10">
    <source>
        <dbReference type="ARBA" id="ARBA00023133"/>
    </source>
</evidence>
<evidence type="ECO:0000256" key="8">
    <source>
        <dbReference type="ARBA" id="ARBA00022827"/>
    </source>
</evidence>
<evidence type="ECO:0000313" key="14">
    <source>
        <dbReference type="Proteomes" id="UP001185012"/>
    </source>
</evidence>
<dbReference type="EMBL" id="JAVDQG010000001">
    <property type="protein sequence ID" value="MDR6224410.1"/>
    <property type="molecule type" value="Genomic_DNA"/>
</dbReference>
<comment type="cofactor">
    <cofactor evidence="2 11">
        <name>FAD</name>
        <dbReference type="ChEBI" id="CHEBI:57692"/>
    </cofactor>
</comment>
<keyword evidence="10 11" id="KW-0350">Heme biosynthesis</keyword>
<dbReference type="NCBIfam" id="NF008845">
    <property type="entry name" value="PRK11883.1-5"/>
    <property type="match status" value="1"/>
</dbReference>
<dbReference type="InterPro" id="IPR050464">
    <property type="entry name" value="Zeta_carotene_desat/Oxidored"/>
</dbReference>
<feature type="domain" description="Amine oxidase" evidence="12">
    <location>
        <begin position="13"/>
        <end position="455"/>
    </location>
</feature>
<evidence type="ECO:0000259" key="12">
    <source>
        <dbReference type="Pfam" id="PF01593"/>
    </source>
</evidence>
<dbReference type="Gene3D" id="3.90.660.20">
    <property type="entry name" value="Protoporphyrinogen oxidase, mitochondrial, domain 2"/>
    <property type="match status" value="1"/>
</dbReference>
<comment type="catalytic activity">
    <reaction evidence="1">
        <text>coproporphyrinogen III + 3 O2 = coproporphyrin III + 3 H2O2</text>
        <dbReference type="Rhea" id="RHEA:43436"/>
        <dbReference type="ChEBI" id="CHEBI:15379"/>
        <dbReference type="ChEBI" id="CHEBI:16240"/>
        <dbReference type="ChEBI" id="CHEBI:57309"/>
        <dbReference type="ChEBI" id="CHEBI:131725"/>
        <dbReference type="EC" id="1.3.3.15"/>
    </reaction>
    <physiologicalReaction direction="left-to-right" evidence="1">
        <dbReference type="Rhea" id="RHEA:43437"/>
    </physiologicalReaction>
</comment>
<dbReference type="NCBIfam" id="TIGR00562">
    <property type="entry name" value="proto_IX_ox"/>
    <property type="match status" value="1"/>
</dbReference>
<comment type="caution">
    <text evidence="13">The sequence shown here is derived from an EMBL/GenBank/DDBJ whole genome shotgun (WGS) entry which is preliminary data.</text>
</comment>
<reference evidence="13 14" key="1">
    <citation type="submission" date="2023-07" db="EMBL/GenBank/DDBJ databases">
        <title>Genomic Encyclopedia of Type Strains, Phase IV (KMG-IV): sequencing the most valuable type-strain genomes for metagenomic binning, comparative biology and taxonomic classification.</title>
        <authorList>
            <person name="Goeker M."/>
        </authorList>
    </citation>
    <scope>NUCLEOTIDE SEQUENCE [LARGE SCALE GENOMIC DNA]</scope>
    <source>
        <strain evidence="13 14">DSM 45903</strain>
    </source>
</reference>
<protein>
    <recommendedName>
        <fullName evidence="6 11">Coproporphyrinogen III oxidase</fullName>
        <ecNumber evidence="5 11">1.3.3.15</ecNumber>
    </recommendedName>
</protein>
<dbReference type="PANTHER" id="PTHR42923:SF3">
    <property type="entry name" value="PROTOPORPHYRINOGEN OXIDASE"/>
    <property type="match status" value="1"/>
</dbReference>
<keyword evidence="9 11" id="KW-0560">Oxidoreductase</keyword>
<comment type="pathway">
    <text evidence="3 11">Porphyrin-containing compound metabolism; protoheme biosynthesis.</text>
</comment>
<dbReference type="PANTHER" id="PTHR42923">
    <property type="entry name" value="PROTOPORPHYRINOGEN OXIDASE"/>
    <property type="match status" value="1"/>
</dbReference>
<keyword evidence="8 11" id="KW-0274">FAD</keyword>
<accession>A0ABU1IKS1</accession>
<proteinExistence type="inferred from homology"/>
<evidence type="ECO:0000256" key="7">
    <source>
        <dbReference type="ARBA" id="ARBA00022630"/>
    </source>
</evidence>
<dbReference type="InterPro" id="IPR004572">
    <property type="entry name" value="Protoporphyrinogen_oxidase"/>
</dbReference>
<evidence type="ECO:0000313" key="13">
    <source>
        <dbReference type="EMBL" id="MDR6224410.1"/>
    </source>
</evidence>
<dbReference type="GO" id="GO:0004729">
    <property type="term" value="F:oxygen-dependent protoporphyrinogen oxidase activity"/>
    <property type="evidence" value="ECO:0007669"/>
    <property type="project" value="UniProtKB-EC"/>
</dbReference>
<dbReference type="Gene3D" id="1.10.3110.10">
    <property type="entry name" value="protoporphyrinogen ix oxidase, domain 3"/>
    <property type="match status" value="1"/>
</dbReference>
<dbReference type="InterPro" id="IPR036188">
    <property type="entry name" value="FAD/NAD-bd_sf"/>
</dbReference>